<comment type="subcellular location">
    <subcellularLocation>
        <location evidence="1">Membrane</location>
        <topology evidence="1">Multi-pass membrane protein</topology>
    </subcellularLocation>
</comment>
<dbReference type="RefSeq" id="XP_066804891.1">
    <property type="nucleotide sequence ID" value="XM_066944968.1"/>
</dbReference>
<dbReference type="InterPro" id="IPR008521">
    <property type="entry name" value="Mg_trans_NIPA"/>
</dbReference>
<evidence type="ECO:0000256" key="5">
    <source>
        <dbReference type="SAM" id="MobiDB-lite"/>
    </source>
</evidence>
<feature type="compositionally biased region" description="Basic residues" evidence="5">
    <location>
        <begin position="503"/>
        <end position="513"/>
    </location>
</feature>
<sequence>MGVPVVVAIVVGLLSSFVQSFGLTLQRKSHIQADLLPLPSRRPPHRRPLWLLGFAIYISSNVFATIFQLDALPIVILAPLGAVSLISNAILARIILGDKFGPSWVSGTALVAGGAVMIAVFGVVEEEEHGLDALLRLFGRGPFVAFFTIMSLATALVIIAAHIASWHVNRQLRSRITLSGRSTPTSSIPPSNYASPQFPTPIPFRSTQLRRWSSPASPQNTISALPDNDAKLNGNGVRFASKSPTKPLRIDLPDPLSFPLSSPNAAQQRIYTLCGLAFAAASGTLSGMCLVLAKAAVQLLVITVGYFRTGKGQNEFARLQTWFLVIGLAIYAVLQMVYLNYSLTFASPAFICPLAFCFFNLASIFDGLVFYDQFGRLATYQIVLVSLGVAILLLGVWVVSAIQPEGVEVGTWLEDEDESDEEMDDELEPGEGATLLGGDTSVEPGPLSPTGAGPLDHSMEESMSRSNPPNRSNSTSGNPETPPAFHRAVFSNPGSPSSPLSPRTRHHHRHRGPRYGTLIPDLAPHGAPTGFSIGLGAASPGFALRSGSIGGEGGHWHSHGHGPMRFGRSRSEGPAGIAAIMRGEDPRVNESRAEQETATRNVEEGDNHAEAALRHWEEQPRTGAWWERFFGRGRIKLNGEEGDSDGT</sequence>
<dbReference type="PANTHER" id="PTHR12570">
    <property type="match status" value="1"/>
</dbReference>
<feature type="transmembrane region" description="Helical" evidence="6">
    <location>
        <begin position="49"/>
        <end position="68"/>
    </location>
</feature>
<evidence type="ECO:0008006" key="9">
    <source>
        <dbReference type="Google" id="ProtNLM"/>
    </source>
</evidence>
<evidence type="ECO:0000313" key="7">
    <source>
        <dbReference type="EMBL" id="KAK8864595.1"/>
    </source>
</evidence>
<feature type="compositionally biased region" description="Low complexity" evidence="5">
    <location>
        <begin position="491"/>
        <end position="502"/>
    </location>
</feature>
<gene>
    <name evidence="7" type="ORF">IAR55_001845</name>
</gene>
<dbReference type="GeneID" id="92179104"/>
<evidence type="ECO:0000256" key="2">
    <source>
        <dbReference type="ARBA" id="ARBA00022692"/>
    </source>
</evidence>
<evidence type="ECO:0000256" key="4">
    <source>
        <dbReference type="ARBA" id="ARBA00023136"/>
    </source>
</evidence>
<dbReference type="KEGG" id="kne:92179104"/>
<evidence type="ECO:0000256" key="1">
    <source>
        <dbReference type="ARBA" id="ARBA00004141"/>
    </source>
</evidence>
<dbReference type="PANTHER" id="PTHR12570:SF86">
    <property type="entry name" value="ADR321CP"/>
    <property type="match status" value="1"/>
</dbReference>
<comment type="caution">
    <text evidence="7">The sequence shown here is derived from an EMBL/GenBank/DDBJ whole genome shotgun (WGS) entry which is preliminary data.</text>
</comment>
<reference evidence="7 8" key="1">
    <citation type="journal article" date="2024" name="bioRxiv">
        <title>Comparative genomics of Cryptococcus and Kwoniella reveals pathogenesis evolution and contrasting karyotype dynamics via intercentromeric recombination or chromosome fusion.</title>
        <authorList>
            <person name="Coelho M.A."/>
            <person name="David-Palma M."/>
            <person name="Shea T."/>
            <person name="Bowers K."/>
            <person name="McGinley-Smith S."/>
            <person name="Mohammad A.W."/>
            <person name="Gnirke A."/>
            <person name="Yurkov A.M."/>
            <person name="Nowrousian M."/>
            <person name="Sun S."/>
            <person name="Cuomo C.A."/>
            <person name="Heitman J."/>
        </authorList>
    </citation>
    <scope>NUCLEOTIDE SEQUENCE [LARGE SCALE GENOMIC DNA]</scope>
    <source>
        <strain evidence="7 8">CBS 13917</strain>
    </source>
</reference>
<feature type="region of interest" description="Disordered" evidence="5">
    <location>
        <begin position="586"/>
        <end position="607"/>
    </location>
</feature>
<dbReference type="AlphaFoldDB" id="A0AAW0Z3B2"/>
<dbReference type="Proteomes" id="UP001388673">
    <property type="component" value="Unassembled WGS sequence"/>
</dbReference>
<feature type="transmembrane region" description="Helical" evidence="6">
    <location>
        <begin position="103"/>
        <end position="124"/>
    </location>
</feature>
<feature type="transmembrane region" description="Helical" evidence="6">
    <location>
        <begin position="144"/>
        <end position="166"/>
    </location>
</feature>
<feature type="transmembrane region" description="Helical" evidence="6">
    <location>
        <begin position="74"/>
        <end position="96"/>
    </location>
</feature>
<feature type="transmembrane region" description="Helical" evidence="6">
    <location>
        <begin position="377"/>
        <end position="399"/>
    </location>
</feature>
<keyword evidence="2 6" id="KW-0812">Transmembrane</keyword>
<keyword evidence="8" id="KW-1185">Reference proteome</keyword>
<dbReference type="GO" id="GO:0015095">
    <property type="term" value="F:magnesium ion transmembrane transporter activity"/>
    <property type="evidence" value="ECO:0007669"/>
    <property type="project" value="InterPro"/>
</dbReference>
<feature type="compositionally biased region" description="Low complexity" evidence="5">
    <location>
        <begin position="464"/>
        <end position="479"/>
    </location>
</feature>
<organism evidence="7 8">
    <name type="scientific">Kwoniella newhampshirensis</name>
    <dbReference type="NCBI Taxonomy" id="1651941"/>
    <lineage>
        <taxon>Eukaryota</taxon>
        <taxon>Fungi</taxon>
        <taxon>Dikarya</taxon>
        <taxon>Basidiomycota</taxon>
        <taxon>Agaricomycotina</taxon>
        <taxon>Tremellomycetes</taxon>
        <taxon>Tremellales</taxon>
        <taxon>Cryptococcaceae</taxon>
        <taxon>Kwoniella</taxon>
    </lineage>
</organism>
<dbReference type="SUPFAM" id="SSF103481">
    <property type="entry name" value="Multidrug resistance efflux transporter EmrE"/>
    <property type="match status" value="1"/>
</dbReference>
<name>A0AAW0Z3B2_9TREE</name>
<proteinExistence type="predicted"/>
<keyword evidence="4 6" id="KW-0472">Membrane</keyword>
<dbReference type="InterPro" id="IPR037185">
    <property type="entry name" value="EmrE-like"/>
</dbReference>
<evidence type="ECO:0000256" key="3">
    <source>
        <dbReference type="ARBA" id="ARBA00022989"/>
    </source>
</evidence>
<feature type="transmembrane region" description="Helical" evidence="6">
    <location>
        <begin position="321"/>
        <end position="339"/>
    </location>
</feature>
<keyword evidence="3 6" id="KW-1133">Transmembrane helix</keyword>
<feature type="transmembrane region" description="Helical" evidence="6">
    <location>
        <begin position="345"/>
        <end position="365"/>
    </location>
</feature>
<evidence type="ECO:0000256" key="6">
    <source>
        <dbReference type="SAM" id="Phobius"/>
    </source>
</evidence>
<protein>
    <recommendedName>
        <fullName evidence="9">Magnesium transporter NIPA-domain-containing protein</fullName>
    </recommendedName>
</protein>
<dbReference type="Pfam" id="PF05653">
    <property type="entry name" value="Mg_trans_NIPA"/>
    <property type="match status" value="2"/>
</dbReference>
<evidence type="ECO:0000313" key="8">
    <source>
        <dbReference type="Proteomes" id="UP001388673"/>
    </source>
</evidence>
<dbReference type="EMBL" id="JBCAWK010000003">
    <property type="protein sequence ID" value="KAK8864595.1"/>
    <property type="molecule type" value="Genomic_DNA"/>
</dbReference>
<feature type="transmembrane region" description="Helical" evidence="6">
    <location>
        <begin position="6"/>
        <end position="25"/>
    </location>
</feature>
<accession>A0AAW0Z3B2</accession>
<feature type="region of interest" description="Disordered" evidence="5">
    <location>
        <begin position="410"/>
        <end position="518"/>
    </location>
</feature>
<feature type="compositionally biased region" description="Acidic residues" evidence="5">
    <location>
        <begin position="413"/>
        <end position="429"/>
    </location>
</feature>
<dbReference type="GO" id="GO:0016020">
    <property type="term" value="C:membrane"/>
    <property type="evidence" value="ECO:0007669"/>
    <property type="project" value="UniProtKB-SubCell"/>
</dbReference>